<dbReference type="InterPro" id="IPR024079">
    <property type="entry name" value="MetalloPept_cat_dom_sf"/>
</dbReference>
<keyword evidence="6" id="KW-0482">Metalloprotease</keyword>
<reference evidence="8" key="1">
    <citation type="journal article" date="2019" name="Int. J. Syst. Evol. Microbiol.">
        <title>The Global Catalogue of Microorganisms (GCM) 10K type strain sequencing project: providing services to taxonomists for standard genome sequencing and annotation.</title>
        <authorList>
            <consortium name="The Broad Institute Genomics Platform"/>
            <consortium name="The Broad Institute Genome Sequencing Center for Infectious Disease"/>
            <person name="Wu L."/>
            <person name="Ma J."/>
        </authorList>
    </citation>
    <scope>NUCLEOTIDE SEQUENCE [LARGE SCALE GENOMIC DNA]</scope>
    <source>
        <strain evidence="8">CECT 7956</strain>
    </source>
</reference>
<name>A0ABV7YPV6_9BACT</name>
<keyword evidence="2" id="KW-0645">Protease</keyword>
<proteinExistence type="predicted"/>
<keyword evidence="5" id="KW-0862">Zinc</keyword>
<evidence type="ECO:0000256" key="1">
    <source>
        <dbReference type="ARBA" id="ARBA00001947"/>
    </source>
</evidence>
<accession>A0ABV7YPV6</accession>
<evidence type="ECO:0000256" key="3">
    <source>
        <dbReference type="ARBA" id="ARBA00022723"/>
    </source>
</evidence>
<dbReference type="SUPFAM" id="SSF55486">
    <property type="entry name" value="Metalloproteases ('zincins'), catalytic domain"/>
    <property type="match status" value="1"/>
</dbReference>
<evidence type="ECO:0000256" key="5">
    <source>
        <dbReference type="ARBA" id="ARBA00022833"/>
    </source>
</evidence>
<evidence type="ECO:0000313" key="7">
    <source>
        <dbReference type="EMBL" id="MFC3809219.1"/>
    </source>
</evidence>
<protein>
    <recommendedName>
        <fullName evidence="9">Zn-dependent protease</fullName>
    </recommendedName>
</protein>
<dbReference type="PANTHER" id="PTHR15910">
    <property type="entry name" value="ARCHAEMETZINCIN"/>
    <property type="match status" value="1"/>
</dbReference>
<keyword evidence="3" id="KW-0479">Metal-binding</keyword>
<keyword evidence="8" id="KW-1185">Reference proteome</keyword>
<keyword evidence="4" id="KW-0378">Hydrolase</keyword>
<comment type="cofactor">
    <cofactor evidence="1">
        <name>Zn(2+)</name>
        <dbReference type="ChEBI" id="CHEBI:29105"/>
    </cofactor>
</comment>
<evidence type="ECO:0008006" key="9">
    <source>
        <dbReference type="Google" id="ProtNLM"/>
    </source>
</evidence>
<dbReference type="Proteomes" id="UP001595616">
    <property type="component" value="Unassembled WGS sequence"/>
</dbReference>
<dbReference type="InterPro" id="IPR012962">
    <property type="entry name" value="Pept_M54_archaemetzincn"/>
</dbReference>
<gene>
    <name evidence="7" type="ORF">ACFOOI_01015</name>
</gene>
<organism evidence="7 8">
    <name type="scientific">Lacihabitans lacunae</name>
    <dbReference type="NCBI Taxonomy" id="1028214"/>
    <lineage>
        <taxon>Bacteria</taxon>
        <taxon>Pseudomonadati</taxon>
        <taxon>Bacteroidota</taxon>
        <taxon>Cytophagia</taxon>
        <taxon>Cytophagales</taxon>
        <taxon>Leadbetterellaceae</taxon>
        <taxon>Lacihabitans</taxon>
    </lineage>
</organism>
<evidence type="ECO:0000313" key="8">
    <source>
        <dbReference type="Proteomes" id="UP001595616"/>
    </source>
</evidence>
<dbReference type="RefSeq" id="WP_379833984.1">
    <property type="nucleotide sequence ID" value="NZ_JBHRYQ010000001.1"/>
</dbReference>
<evidence type="ECO:0000256" key="2">
    <source>
        <dbReference type="ARBA" id="ARBA00022670"/>
    </source>
</evidence>
<comment type="caution">
    <text evidence="7">The sequence shown here is derived from an EMBL/GenBank/DDBJ whole genome shotgun (WGS) entry which is preliminary data.</text>
</comment>
<dbReference type="PANTHER" id="PTHR15910:SF1">
    <property type="entry name" value="ARCHAEMETZINCIN-2"/>
    <property type="match status" value="1"/>
</dbReference>
<dbReference type="CDD" id="cd11375">
    <property type="entry name" value="Peptidase_M54"/>
    <property type="match status" value="1"/>
</dbReference>
<dbReference type="PROSITE" id="PS51257">
    <property type="entry name" value="PROKAR_LIPOPROTEIN"/>
    <property type="match status" value="1"/>
</dbReference>
<evidence type="ECO:0000256" key="4">
    <source>
        <dbReference type="ARBA" id="ARBA00022801"/>
    </source>
</evidence>
<dbReference type="EMBL" id="JBHRYQ010000001">
    <property type="protein sequence ID" value="MFC3809219.1"/>
    <property type="molecule type" value="Genomic_DNA"/>
</dbReference>
<evidence type="ECO:0000256" key="6">
    <source>
        <dbReference type="ARBA" id="ARBA00023049"/>
    </source>
</evidence>
<sequence length="214" mass="24103">MKSKYVHLVFVIFGLWFISCSSDIPDSKKVIVIQPFGDFKTSISKEVYRQIKKIYPATVLKKSVLLPQQAYYAPRNRYRADSLIRFLGQNNKGDSIVIGLTNKDISTTKGKTADWGVMGLGYCPGRSCVVSTFRLSNKNAAEQFYKVAIHELGHTQGLKHCPIKNCFMRDAEGGNHCPIKNCFMRDAEGGNHLNEEIGFCNACKQTLLERGWLL</sequence>
<dbReference type="Gene3D" id="3.40.390.10">
    <property type="entry name" value="Collagenase (Catalytic Domain)"/>
    <property type="match status" value="1"/>
</dbReference>
<dbReference type="Pfam" id="PF07998">
    <property type="entry name" value="Peptidase_M54"/>
    <property type="match status" value="1"/>
</dbReference>